<dbReference type="RefSeq" id="WP_128641294.1">
    <property type="nucleotide sequence ID" value="NZ_CP008947.1"/>
</dbReference>
<organism evidence="2 3">
    <name type="scientific">Rhodococcus opacus</name>
    <name type="common">Nocardia opaca</name>
    <dbReference type="NCBI Taxonomy" id="37919"/>
    <lineage>
        <taxon>Bacteria</taxon>
        <taxon>Bacillati</taxon>
        <taxon>Actinomycetota</taxon>
        <taxon>Actinomycetes</taxon>
        <taxon>Mycobacteriales</taxon>
        <taxon>Nocardiaceae</taxon>
        <taxon>Rhodococcus</taxon>
    </lineage>
</organism>
<dbReference type="Pfam" id="PF00221">
    <property type="entry name" value="Lyase_aromatic"/>
    <property type="match status" value="1"/>
</dbReference>
<gene>
    <name evidence="2" type="ORF">EP51_29765</name>
</gene>
<protein>
    <submittedName>
        <fullName evidence="2">Histidine ammonia-lyase</fullName>
    </submittedName>
</protein>
<dbReference type="CDD" id="cd00332">
    <property type="entry name" value="PAL-HAL"/>
    <property type="match status" value="1"/>
</dbReference>
<dbReference type="PANTHER" id="PTHR10362">
    <property type="entry name" value="HISTIDINE AMMONIA-LYASE"/>
    <property type="match status" value="1"/>
</dbReference>
<accession>A0A076ERB4</accession>
<evidence type="ECO:0000313" key="2">
    <source>
        <dbReference type="EMBL" id="AII08575.1"/>
    </source>
</evidence>
<dbReference type="AlphaFoldDB" id="A0A076ERB4"/>
<name>A0A076ERB4_RHOOP</name>
<proteinExistence type="predicted"/>
<dbReference type="GO" id="GO:0016841">
    <property type="term" value="F:ammonia-lyase activity"/>
    <property type="evidence" value="ECO:0007669"/>
    <property type="project" value="UniProtKB-ARBA"/>
</dbReference>
<dbReference type="InterPro" id="IPR024083">
    <property type="entry name" value="Fumarase/histidase_N"/>
</dbReference>
<evidence type="ECO:0000313" key="3">
    <source>
        <dbReference type="Proteomes" id="UP000028488"/>
    </source>
</evidence>
<dbReference type="InterPro" id="IPR008948">
    <property type="entry name" value="L-Aspartase-like"/>
</dbReference>
<reference evidence="2 3" key="1">
    <citation type="submission" date="2014-07" db="EMBL/GenBank/DDBJ databases">
        <title>Genome Sequence of Rhodococcus opacus Strain R7, a Biodegrader of Mono- and Polycyclic Aromatic Hydrocarbons.</title>
        <authorList>
            <person name="Di Gennaro P."/>
            <person name="Zampolli J."/>
            <person name="Presti I."/>
            <person name="Cappelletti M."/>
            <person name="D'Ursi P."/>
            <person name="Orro A."/>
            <person name="Mezzelani A."/>
            <person name="Milanesi L."/>
        </authorList>
    </citation>
    <scope>NUCLEOTIDE SEQUENCE [LARGE SCALE GENOMIC DNA]</scope>
    <source>
        <strain evidence="2 3">R7</strain>
    </source>
</reference>
<dbReference type="eggNOG" id="COG2986">
    <property type="taxonomic scope" value="Bacteria"/>
</dbReference>
<dbReference type="InterPro" id="IPR001106">
    <property type="entry name" value="Aromatic_Lyase"/>
</dbReference>
<dbReference type="EMBL" id="CP008947">
    <property type="protein sequence ID" value="AII08575.1"/>
    <property type="molecule type" value="Genomic_DNA"/>
</dbReference>
<dbReference type="SUPFAM" id="SSF48557">
    <property type="entry name" value="L-aspartase-like"/>
    <property type="match status" value="1"/>
</dbReference>
<dbReference type="Proteomes" id="UP000028488">
    <property type="component" value="Chromosome"/>
</dbReference>
<evidence type="ECO:0000256" key="1">
    <source>
        <dbReference type="ARBA" id="ARBA00023239"/>
    </source>
</evidence>
<dbReference type="Gene3D" id="1.10.275.10">
    <property type="entry name" value="Fumarase/aspartase (N-terminal domain)"/>
    <property type="match status" value="1"/>
</dbReference>
<dbReference type="Gene3D" id="1.20.200.10">
    <property type="entry name" value="Fumarase/aspartase (Central domain)"/>
    <property type="match status" value="1"/>
</dbReference>
<sequence>MTRRDSSSTEEPHPPLPVVLDGAQLTVDQLTALAREPVVVEPDFAALDHARRSWETAVRIAERQPIYGRTTGVGGNRDTSVSDGVDQDLRLLRSHATGSGPSLPDHVVRAAMIIRVNQILNGGSGLHPDIVTALIDAVAADEQPTVHARGAIGTGDLSAFSEIALGLMGEAPLRDGRLVTRWTAHQGDALPLISTNAMTVALAATATDSVANWLEHSLIVGVLSLLATRSSVEPFAARVQAARRHLGQEEVAGRVRELLAGQHVQAARVQDSYGFRALPQILGATWQALQRLRGTLAIEMNSSSENPLISVEDDAVYHNGNFHGMPIALAVDEAKLALSSAALLSQCRLANLSDPVVTGLRPFLADGPAGSSGTMLLEYTTSAAIAEIRMAAAPGSLGHTVISRGTEDHASFASQAATQLTDILAQSRIVLACELISAVRALGQQNHEPDTSTELGAYLDRARRCLDPRTTDRPLSDDLKAAVKFLEQMPNPEKDATR</sequence>
<keyword evidence="1 2" id="KW-0456">Lyase</keyword>